<sequence>MGGSASKTTRKLPSRTQPSWAGARTTQPLPERFRASQPEVMASETRDSRIESDSKDPHFMSKLTQLGQVQVPNPQLAQRLRSGQRSDRSFDMIRAREESEKMAASNTIPSNRVLALALSDLLDARKSASSTKEIGEIAKSYGVDVQTLQNVTRFINTPSVDPKNVARIVGKDGEEKTTMVATWSEPLLDNEHQRIGS</sequence>
<evidence type="ECO:0000313" key="2">
    <source>
        <dbReference type="EMBL" id="CAE6460229.1"/>
    </source>
</evidence>
<dbReference type="AlphaFoldDB" id="A0A8H3GPP2"/>
<accession>A0A8H3GPP2</accession>
<comment type="caution">
    <text evidence="2">The sequence shown here is derived from an EMBL/GenBank/DDBJ whole genome shotgun (WGS) entry which is preliminary data.</text>
</comment>
<evidence type="ECO:0000256" key="1">
    <source>
        <dbReference type="SAM" id="MobiDB-lite"/>
    </source>
</evidence>
<feature type="compositionally biased region" description="Basic and acidic residues" evidence="1">
    <location>
        <begin position="44"/>
        <end position="59"/>
    </location>
</feature>
<feature type="compositionally biased region" description="Polar residues" evidence="1">
    <location>
        <begin position="14"/>
        <end position="28"/>
    </location>
</feature>
<dbReference type="EMBL" id="CAJMWS010000715">
    <property type="protein sequence ID" value="CAE6460229.1"/>
    <property type="molecule type" value="Genomic_DNA"/>
</dbReference>
<reference evidence="2" key="1">
    <citation type="submission" date="2021-01" db="EMBL/GenBank/DDBJ databases">
        <authorList>
            <person name="Kaushik A."/>
        </authorList>
    </citation>
    <scope>NUCLEOTIDE SEQUENCE</scope>
    <source>
        <strain evidence="2">AG1-1C</strain>
    </source>
</reference>
<protein>
    <submittedName>
        <fullName evidence="2">Uncharacterized protein</fullName>
    </submittedName>
</protein>
<evidence type="ECO:0000313" key="3">
    <source>
        <dbReference type="Proteomes" id="UP000663846"/>
    </source>
</evidence>
<dbReference type="Proteomes" id="UP000663846">
    <property type="component" value="Unassembled WGS sequence"/>
</dbReference>
<proteinExistence type="predicted"/>
<name>A0A8H3GPP2_9AGAM</name>
<feature type="region of interest" description="Disordered" evidence="1">
    <location>
        <begin position="1"/>
        <end position="60"/>
    </location>
</feature>
<organism evidence="2 3">
    <name type="scientific">Rhizoctonia solani</name>
    <dbReference type="NCBI Taxonomy" id="456999"/>
    <lineage>
        <taxon>Eukaryota</taxon>
        <taxon>Fungi</taxon>
        <taxon>Dikarya</taxon>
        <taxon>Basidiomycota</taxon>
        <taxon>Agaricomycotina</taxon>
        <taxon>Agaricomycetes</taxon>
        <taxon>Cantharellales</taxon>
        <taxon>Ceratobasidiaceae</taxon>
        <taxon>Rhizoctonia</taxon>
    </lineage>
</organism>
<gene>
    <name evidence="2" type="ORF">RDB_LOCUS158146</name>
</gene>